<evidence type="ECO:0000256" key="3">
    <source>
        <dbReference type="ARBA" id="ARBA00022833"/>
    </source>
</evidence>
<keyword evidence="2 4" id="KW-0863">Zinc-finger</keyword>
<evidence type="ECO:0000259" key="6">
    <source>
        <dbReference type="PROSITE" id="PS51083"/>
    </source>
</evidence>
<feature type="domain" description="HIT-type" evidence="6">
    <location>
        <begin position="3"/>
        <end position="40"/>
    </location>
</feature>
<dbReference type="PANTHER" id="PTHR13483">
    <property type="entry name" value="BOX C_D SNORNA PROTEIN 1-RELATED"/>
    <property type="match status" value="1"/>
</dbReference>
<dbReference type="CDD" id="cd23024">
    <property type="entry name" value="zf-HIT_ZNHIT2-3"/>
    <property type="match status" value="1"/>
</dbReference>
<dbReference type="SUPFAM" id="SSF144232">
    <property type="entry name" value="HIT/MYND zinc finger-like"/>
    <property type="match status" value="1"/>
</dbReference>
<evidence type="ECO:0000256" key="1">
    <source>
        <dbReference type="ARBA" id="ARBA00022723"/>
    </source>
</evidence>
<name>A0A9P0QNT3_9ASCO</name>
<dbReference type="OrthoDB" id="18412at2759"/>
<dbReference type="GO" id="GO:0005634">
    <property type="term" value="C:nucleus"/>
    <property type="evidence" value="ECO:0007669"/>
    <property type="project" value="TreeGrafter"/>
</dbReference>
<evidence type="ECO:0000256" key="5">
    <source>
        <dbReference type="SAM" id="MobiDB-lite"/>
    </source>
</evidence>
<dbReference type="GO" id="GO:0048254">
    <property type="term" value="P:snoRNA localization"/>
    <property type="evidence" value="ECO:0007669"/>
    <property type="project" value="TreeGrafter"/>
</dbReference>
<dbReference type="PANTHER" id="PTHR13483:SF11">
    <property type="entry name" value="ZINC FINGER HIT DOMAIN-CONTAINING PROTEIN 3"/>
    <property type="match status" value="1"/>
</dbReference>
<dbReference type="EMBL" id="CAKXYY010000004">
    <property type="protein sequence ID" value="CAH2351779.1"/>
    <property type="molecule type" value="Genomic_DNA"/>
</dbReference>
<keyword evidence="8" id="KW-1185">Reference proteome</keyword>
<gene>
    <name evidence="7" type="ORF">CLIB1423_04S05776</name>
</gene>
<dbReference type="Pfam" id="PF18268">
    <property type="entry name" value="Hit1_C"/>
    <property type="match status" value="1"/>
</dbReference>
<dbReference type="InterPro" id="IPR040722">
    <property type="entry name" value="Hit1_C"/>
</dbReference>
<dbReference type="Gene3D" id="1.20.1440.260">
    <property type="match status" value="1"/>
</dbReference>
<dbReference type="GO" id="GO:0000463">
    <property type="term" value="P:maturation of LSU-rRNA from tricistronic rRNA transcript (SSU-rRNA, 5.8S rRNA, LSU-rRNA)"/>
    <property type="evidence" value="ECO:0007669"/>
    <property type="project" value="TreeGrafter"/>
</dbReference>
<evidence type="ECO:0000256" key="4">
    <source>
        <dbReference type="PROSITE-ProRule" id="PRU00453"/>
    </source>
</evidence>
<dbReference type="GO" id="GO:0070761">
    <property type="term" value="C:pre-snoRNP complex"/>
    <property type="evidence" value="ECO:0007669"/>
    <property type="project" value="TreeGrafter"/>
</dbReference>
<dbReference type="AlphaFoldDB" id="A0A9P0QNT3"/>
<evidence type="ECO:0000256" key="2">
    <source>
        <dbReference type="ARBA" id="ARBA00022771"/>
    </source>
</evidence>
<dbReference type="GO" id="GO:0008270">
    <property type="term" value="F:zinc ion binding"/>
    <property type="evidence" value="ECO:0007669"/>
    <property type="project" value="UniProtKB-UniRule"/>
</dbReference>
<dbReference type="GO" id="GO:0000492">
    <property type="term" value="P:box C/D snoRNP assembly"/>
    <property type="evidence" value="ECO:0007669"/>
    <property type="project" value="TreeGrafter"/>
</dbReference>
<proteinExistence type="predicted"/>
<organism evidence="7 8">
    <name type="scientific">[Candida] railenensis</name>
    <dbReference type="NCBI Taxonomy" id="45579"/>
    <lineage>
        <taxon>Eukaryota</taxon>
        <taxon>Fungi</taxon>
        <taxon>Dikarya</taxon>
        <taxon>Ascomycota</taxon>
        <taxon>Saccharomycotina</taxon>
        <taxon>Pichiomycetes</taxon>
        <taxon>Debaryomycetaceae</taxon>
        <taxon>Kurtzmaniella</taxon>
    </lineage>
</organism>
<dbReference type="PROSITE" id="PS51083">
    <property type="entry name" value="ZF_HIT"/>
    <property type="match status" value="1"/>
</dbReference>
<dbReference type="Gene3D" id="3.30.60.190">
    <property type="match status" value="1"/>
</dbReference>
<dbReference type="Pfam" id="PF04438">
    <property type="entry name" value="zf-HIT"/>
    <property type="match status" value="1"/>
</dbReference>
<keyword evidence="3" id="KW-0862">Zinc</keyword>
<comment type="caution">
    <text evidence="7">The sequence shown here is derived from an EMBL/GenBank/DDBJ whole genome shotgun (WGS) entry which is preliminary data.</text>
</comment>
<sequence length="151" mass="17054">MLCGICNTNISKYRCPKCSVPYCSLSCFKGEKHIQLDNESGKRQPTTTSTSEESAVSKENDIVEQSIDGNVARFEDVLRDEQIQSMLKIKSLQFHLSTILRILNDPQLTNESTMEGRREIANKKLCNLRIGGIEENELIEDFVSRVLTLLA</sequence>
<protein>
    <submittedName>
        <fullName evidence="7">Protein Hit1p</fullName>
    </submittedName>
</protein>
<reference evidence="7" key="1">
    <citation type="submission" date="2022-03" db="EMBL/GenBank/DDBJ databases">
        <authorList>
            <person name="Legras J.-L."/>
            <person name="Devillers H."/>
            <person name="Grondin C."/>
        </authorList>
    </citation>
    <scope>NUCLEOTIDE SEQUENCE</scope>
    <source>
        <strain evidence="7">CLIB 1423</strain>
    </source>
</reference>
<evidence type="ECO:0000313" key="7">
    <source>
        <dbReference type="EMBL" id="CAH2351779.1"/>
    </source>
</evidence>
<feature type="region of interest" description="Disordered" evidence="5">
    <location>
        <begin position="38"/>
        <end position="59"/>
    </location>
</feature>
<keyword evidence="1" id="KW-0479">Metal-binding</keyword>
<evidence type="ECO:0000313" key="8">
    <source>
        <dbReference type="Proteomes" id="UP000837801"/>
    </source>
</evidence>
<dbReference type="InterPro" id="IPR051639">
    <property type="entry name" value="BCD1"/>
</dbReference>
<dbReference type="InterPro" id="IPR007529">
    <property type="entry name" value="Znf_HIT"/>
</dbReference>
<accession>A0A9P0QNT3</accession>
<dbReference type="Proteomes" id="UP000837801">
    <property type="component" value="Unassembled WGS sequence"/>
</dbReference>